<organism evidence="3">
    <name type="scientific">marine metagenome</name>
    <dbReference type="NCBI Taxonomy" id="408172"/>
    <lineage>
        <taxon>unclassified sequences</taxon>
        <taxon>metagenomes</taxon>
        <taxon>ecological metagenomes</taxon>
    </lineage>
</organism>
<dbReference type="GO" id="GO:0005886">
    <property type="term" value="C:plasma membrane"/>
    <property type="evidence" value="ECO:0007669"/>
    <property type="project" value="TreeGrafter"/>
</dbReference>
<feature type="transmembrane region" description="Helical" evidence="1">
    <location>
        <begin position="273"/>
        <end position="289"/>
    </location>
</feature>
<dbReference type="InterPro" id="IPR036259">
    <property type="entry name" value="MFS_trans_sf"/>
</dbReference>
<keyword evidence="1" id="KW-0812">Transmembrane</keyword>
<dbReference type="Pfam" id="PF07690">
    <property type="entry name" value="MFS_1"/>
    <property type="match status" value="1"/>
</dbReference>
<keyword evidence="1" id="KW-1133">Transmembrane helix</keyword>
<feature type="transmembrane region" description="Helical" evidence="1">
    <location>
        <begin position="363"/>
        <end position="381"/>
    </location>
</feature>
<evidence type="ECO:0000313" key="3">
    <source>
        <dbReference type="EMBL" id="SVB32856.1"/>
    </source>
</evidence>
<dbReference type="InterPro" id="IPR020846">
    <property type="entry name" value="MFS_dom"/>
</dbReference>
<gene>
    <name evidence="3" type="ORF">METZ01_LOCUS185710</name>
</gene>
<evidence type="ECO:0000259" key="2">
    <source>
        <dbReference type="PROSITE" id="PS50850"/>
    </source>
</evidence>
<dbReference type="SUPFAM" id="SSF103473">
    <property type="entry name" value="MFS general substrate transporter"/>
    <property type="match status" value="1"/>
</dbReference>
<dbReference type="PANTHER" id="PTHR43129:SF1">
    <property type="entry name" value="FOSMIDOMYCIN RESISTANCE PROTEIN"/>
    <property type="match status" value="1"/>
</dbReference>
<accession>A0A382D2X3</accession>
<dbReference type="EMBL" id="UINC01037411">
    <property type="protein sequence ID" value="SVB32856.1"/>
    <property type="molecule type" value="Genomic_DNA"/>
</dbReference>
<feature type="transmembrane region" description="Helical" evidence="1">
    <location>
        <begin position="211"/>
        <end position="237"/>
    </location>
</feature>
<feature type="transmembrane region" description="Helical" evidence="1">
    <location>
        <begin position="33"/>
        <end position="58"/>
    </location>
</feature>
<dbReference type="AlphaFoldDB" id="A0A382D2X3"/>
<dbReference type="Gene3D" id="1.20.1250.20">
    <property type="entry name" value="MFS general substrate transporter like domains"/>
    <property type="match status" value="1"/>
</dbReference>
<name>A0A382D2X3_9ZZZZ</name>
<feature type="transmembrane region" description="Helical" evidence="1">
    <location>
        <begin position="155"/>
        <end position="173"/>
    </location>
</feature>
<feature type="transmembrane region" description="Helical" evidence="1">
    <location>
        <begin position="243"/>
        <end position="266"/>
    </location>
</feature>
<dbReference type="InterPro" id="IPR011701">
    <property type="entry name" value="MFS"/>
</dbReference>
<reference evidence="3" key="1">
    <citation type="submission" date="2018-05" db="EMBL/GenBank/DDBJ databases">
        <authorList>
            <person name="Lanie J.A."/>
            <person name="Ng W.-L."/>
            <person name="Kazmierczak K.M."/>
            <person name="Andrzejewski T.M."/>
            <person name="Davidsen T.M."/>
            <person name="Wayne K.J."/>
            <person name="Tettelin H."/>
            <person name="Glass J.I."/>
            <person name="Rusch D."/>
            <person name="Podicherti R."/>
            <person name="Tsui H.-C.T."/>
            <person name="Winkler M.E."/>
        </authorList>
    </citation>
    <scope>NUCLEOTIDE SEQUENCE</scope>
</reference>
<dbReference type="PROSITE" id="PS50850">
    <property type="entry name" value="MFS"/>
    <property type="match status" value="1"/>
</dbReference>
<sequence>MGLVGLAHASSHFFHLVLPPLFPILKSEFGVSYAQLGLLPALFFAASGVMQIVCGFLVDHFGARRVLMSGLALVSISILLSGFVSEFWMFIPLAIIGGVGNSVFHPADLAILTAKVSGPRLGRAYGTHALSGNIGWALAPVFVMTVVQLSDWRTALVLSGLVGLTVLLVLMVTGPELTDSGRSPAKIQAGRSSDAIRENTRLLLSPTVVSCFLYFTFLSTALIGIQTFGVTAMVQIYTVPWELATTGLTVFLIASGIGVVCGGFAADWTDRHDLITISGMMLGALVFLAVGSGEISTGILIPALAVAGFASGTTTPSRDMLVRKSTPQGASGRVFGFVYSGLDLGSCLIPLVLGWVLDRGTPNIVFYIIASMLMLTVLTVLRVRRFAAQPGYTA</sequence>
<dbReference type="GO" id="GO:0022857">
    <property type="term" value="F:transmembrane transporter activity"/>
    <property type="evidence" value="ECO:0007669"/>
    <property type="project" value="InterPro"/>
</dbReference>
<feature type="transmembrane region" description="Helical" evidence="1">
    <location>
        <begin position="124"/>
        <end position="149"/>
    </location>
</feature>
<feature type="domain" description="Major facilitator superfamily (MFS) profile" evidence="2">
    <location>
        <begin position="1"/>
        <end position="388"/>
    </location>
</feature>
<evidence type="ECO:0000256" key="1">
    <source>
        <dbReference type="SAM" id="Phobius"/>
    </source>
</evidence>
<feature type="transmembrane region" description="Helical" evidence="1">
    <location>
        <begin position="65"/>
        <end position="84"/>
    </location>
</feature>
<keyword evidence="1" id="KW-0472">Membrane</keyword>
<dbReference type="PANTHER" id="PTHR43129">
    <property type="entry name" value="FOSMIDOMYCIN RESISTANCE PROTEIN"/>
    <property type="match status" value="1"/>
</dbReference>
<protein>
    <recommendedName>
        <fullName evidence="2">Major facilitator superfamily (MFS) profile domain-containing protein</fullName>
    </recommendedName>
</protein>
<feature type="transmembrane region" description="Helical" evidence="1">
    <location>
        <begin position="295"/>
        <end position="313"/>
    </location>
</feature>
<feature type="transmembrane region" description="Helical" evidence="1">
    <location>
        <begin position="334"/>
        <end position="357"/>
    </location>
</feature>
<proteinExistence type="predicted"/>